<dbReference type="RefSeq" id="WP_397713227.1">
    <property type="nucleotide sequence ID" value="NZ_JBIRGN010000003.1"/>
</dbReference>
<reference evidence="4 5" key="1">
    <citation type="submission" date="2024-10" db="EMBL/GenBank/DDBJ databases">
        <title>The Natural Products Discovery Center: Release of the First 8490 Sequenced Strains for Exploring Actinobacteria Biosynthetic Diversity.</title>
        <authorList>
            <person name="Kalkreuter E."/>
            <person name="Kautsar S.A."/>
            <person name="Yang D."/>
            <person name="Bader C.D."/>
            <person name="Teijaro C.N."/>
            <person name="Fluegel L."/>
            <person name="Davis C.M."/>
            <person name="Simpson J.R."/>
            <person name="Lauterbach L."/>
            <person name="Steele A.D."/>
            <person name="Gui C."/>
            <person name="Meng S."/>
            <person name="Li G."/>
            <person name="Viehrig K."/>
            <person name="Ye F."/>
            <person name="Su P."/>
            <person name="Kiefer A.F."/>
            <person name="Nichols A."/>
            <person name="Cepeda A.J."/>
            <person name="Yan W."/>
            <person name="Fan B."/>
            <person name="Jiang Y."/>
            <person name="Adhikari A."/>
            <person name="Zheng C.-J."/>
            <person name="Schuster L."/>
            <person name="Cowan T.M."/>
            <person name="Smanski M.J."/>
            <person name="Chevrette M.G."/>
            <person name="De Carvalho L.P.S."/>
            <person name="Shen B."/>
        </authorList>
    </citation>
    <scope>NUCLEOTIDE SEQUENCE [LARGE SCALE GENOMIC DNA]</scope>
    <source>
        <strain evidence="4 5">NPDC017990</strain>
    </source>
</reference>
<dbReference type="PANTHER" id="PTHR43248">
    <property type="entry name" value="2-SUCCINYL-6-HYDROXY-2,4-CYCLOHEXADIENE-1-CARBOXYLATE SYNTHASE"/>
    <property type="match status" value="1"/>
</dbReference>
<keyword evidence="2 4" id="KW-0378">Hydrolase</keyword>
<feature type="domain" description="AB hydrolase-1" evidence="3">
    <location>
        <begin position="22"/>
        <end position="229"/>
    </location>
</feature>
<dbReference type="Proteomes" id="UP001610818">
    <property type="component" value="Unassembled WGS sequence"/>
</dbReference>
<evidence type="ECO:0000313" key="4">
    <source>
        <dbReference type="EMBL" id="MFH8547246.1"/>
    </source>
</evidence>
<dbReference type="SUPFAM" id="SSF53474">
    <property type="entry name" value="alpha/beta-Hydrolases"/>
    <property type="match status" value="1"/>
</dbReference>
<dbReference type="InterPro" id="IPR051601">
    <property type="entry name" value="Serine_prot/Carboxylest_S33"/>
</dbReference>
<name>A0ABW7QV89_9ACTN</name>
<dbReference type="InterPro" id="IPR000073">
    <property type="entry name" value="AB_hydrolase_1"/>
</dbReference>
<dbReference type="GO" id="GO:0016787">
    <property type="term" value="F:hydrolase activity"/>
    <property type="evidence" value="ECO:0007669"/>
    <property type="project" value="UniProtKB-KW"/>
</dbReference>
<comment type="caution">
    <text evidence="4">The sequence shown here is derived from an EMBL/GenBank/DDBJ whole genome shotgun (WGS) entry which is preliminary data.</text>
</comment>
<proteinExistence type="inferred from homology"/>
<dbReference type="Gene3D" id="3.40.50.1820">
    <property type="entry name" value="alpha/beta hydrolase"/>
    <property type="match status" value="1"/>
</dbReference>
<dbReference type="PANTHER" id="PTHR43248:SF2">
    <property type="entry name" value="PROLYL AMINOPEPTIDASE"/>
    <property type="match status" value="1"/>
</dbReference>
<evidence type="ECO:0000259" key="3">
    <source>
        <dbReference type="Pfam" id="PF12697"/>
    </source>
</evidence>
<accession>A0ABW7QV89</accession>
<comment type="similarity">
    <text evidence="1">Belongs to the peptidase S33 family.</text>
</comment>
<evidence type="ECO:0000256" key="1">
    <source>
        <dbReference type="ARBA" id="ARBA00010088"/>
    </source>
</evidence>
<evidence type="ECO:0000313" key="5">
    <source>
        <dbReference type="Proteomes" id="UP001610818"/>
    </source>
</evidence>
<dbReference type="EMBL" id="JBIRGQ010000003">
    <property type="protein sequence ID" value="MFH8547246.1"/>
    <property type="molecule type" value="Genomic_DNA"/>
</dbReference>
<dbReference type="InterPro" id="IPR029058">
    <property type="entry name" value="AB_hydrolase_fold"/>
</dbReference>
<protein>
    <submittedName>
        <fullName evidence="4">Alpha/beta fold hydrolase</fullName>
    </submittedName>
</protein>
<dbReference type="Pfam" id="PF12697">
    <property type="entry name" value="Abhydrolase_6"/>
    <property type="match status" value="1"/>
</dbReference>
<sequence length="236" mass="25416">MKLNVHDSGPHRGATAGDKVALLIHGGMSDHRTWHAVEEHLVGLGYRVVAPDLRGHGHSPRGEYRPELLAEDLVENLPTDADVAIGHSLGGLSLALAASGLRPKRAVYCDPGFLLGNLPAGAMAGMRQMVASATAESVRAMNPRWSQEDVAAELAGFALFDPEFLSSVEHFEQHYLPESAVVPSLVQLADPSLCIDSRGVARLEERGFAVCRVPRAGHCIHRDDPQAFLKSLDGWI</sequence>
<gene>
    <name evidence="4" type="ORF">ACH4F9_19780</name>
</gene>
<keyword evidence="5" id="KW-1185">Reference proteome</keyword>
<organism evidence="4 5">
    <name type="scientific">Streptomyces longisporoflavus</name>
    <dbReference type="NCBI Taxonomy" id="28044"/>
    <lineage>
        <taxon>Bacteria</taxon>
        <taxon>Bacillati</taxon>
        <taxon>Actinomycetota</taxon>
        <taxon>Actinomycetes</taxon>
        <taxon>Kitasatosporales</taxon>
        <taxon>Streptomycetaceae</taxon>
        <taxon>Streptomyces</taxon>
    </lineage>
</organism>
<evidence type="ECO:0000256" key="2">
    <source>
        <dbReference type="ARBA" id="ARBA00022801"/>
    </source>
</evidence>